<evidence type="ECO:0000313" key="4">
    <source>
        <dbReference type="Proteomes" id="UP001235664"/>
    </source>
</evidence>
<keyword evidence="1 3" id="KW-0378">Hydrolase</keyword>
<dbReference type="Proteomes" id="UP001235664">
    <property type="component" value="Unassembled WGS sequence"/>
</dbReference>
<evidence type="ECO:0000256" key="1">
    <source>
        <dbReference type="ARBA" id="ARBA00022801"/>
    </source>
</evidence>
<dbReference type="Gene3D" id="2.40.70.10">
    <property type="entry name" value="Acid Proteases"/>
    <property type="match status" value="2"/>
</dbReference>
<dbReference type="SUPFAM" id="SSF50630">
    <property type="entry name" value="Acid proteases"/>
    <property type="match status" value="1"/>
</dbReference>
<dbReference type="InterPro" id="IPR001995">
    <property type="entry name" value="Peptidase_A2_cat"/>
</dbReference>
<dbReference type="RefSeq" id="WP_305929426.1">
    <property type="nucleotide sequence ID" value="NZ_JAVAIL010000002.1"/>
</dbReference>
<dbReference type="EMBL" id="JAVAIL010000002">
    <property type="protein sequence ID" value="MDP4539290.1"/>
    <property type="molecule type" value="Genomic_DNA"/>
</dbReference>
<keyword evidence="4" id="KW-1185">Reference proteome</keyword>
<dbReference type="GO" id="GO:0016787">
    <property type="term" value="F:hydrolase activity"/>
    <property type="evidence" value="ECO:0007669"/>
    <property type="project" value="UniProtKB-KW"/>
</dbReference>
<reference evidence="3 4" key="1">
    <citation type="submission" date="2023-08" db="EMBL/GenBank/DDBJ databases">
        <title>genomic of DY56.</title>
        <authorList>
            <person name="Wang Y."/>
        </authorList>
    </citation>
    <scope>NUCLEOTIDE SEQUENCE [LARGE SCALE GENOMIC DNA]</scope>
    <source>
        <strain evidence="3 4">DY56-A-20</strain>
    </source>
</reference>
<dbReference type="CDD" id="cd00303">
    <property type="entry name" value="retropepsin_like"/>
    <property type="match status" value="1"/>
</dbReference>
<accession>A0ABT9H8U4</accession>
<organism evidence="3 4">
    <name type="scientific">Qipengyuania benthica</name>
    <dbReference type="NCBI Taxonomy" id="3067651"/>
    <lineage>
        <taxon>Bacteria</taxon>
        <taxon>Pseudomonadati</taxon>
        <taxon>Pseudomonadota</taxon>
        <taxon>Alphaproteobacteria</taxon>
        <taxon>Sphingomonadales</taxon>
        <taxon>Erythrobacteraceae</taxon>
        <taxon>Qipengyuania</taxon>
    </lineage>
</organism>
<dbReference type="EC" id="3.4.23.-" evidence="3"/>
<sequence>MLRIILIALAALASFPLAAEELIVRGDRLFVPVEVQGEPAEALLDSGAELTLLDRRFADQLGVQEGKQVEARGTGAGTTSAELVENVDISALGRDFTLPVVAVIDLSDVAARLIGQPLPVILGREIFDAGKLAIDIDAGTIAFVAEQELPGGLRLPLTAAHGIETVPVLFGDMEVSADFDLGNGSGLLLSSELASQLKLEPVGIEPAGGIGGAAARPVVYVRELTLAGRLFRNIRAHVLENLQVPANVGVGILRRFRIVTDFPNREIFLDPTS</sequence>
<proteinExistence type="predicted"/>
<evidence type="ECO:0000259" key="2">
    <source>
        <dbReference type="PROSITE" id="PS50175"/>
    </source>
</evidence>
<evidence type="ECO:0000313" key="3">
    <source>
        <dbReference type="EMBL" id="MDP4539290.1"/>
    </source>
</evidence>
<dbReference type="InterPro" id="IPR001969">
    <property type="entry name" value="Aspartic_peptidase_AS"/>
</dbReference>
<dbReference type="InterPro" id="IPR021109">
    <property type="entry name" value="Peptidase_aspartic_dom_sf"/>
</dbReference>
<gene>
    <name evidence="3" type="ORF">Q9K01_06610</name>
</gene>
<dbReference type="Pfam" id="PF13650">
    <property type="entry name" value="Asp_protease_2"/>
    <property type="match status" value="1"/>
</dbReference>
<comment type="caution">
    <text evidence="3">The sequence shown here is derived from an EMBL/GenBank/DDBJ whole genome shotgun (WGS) entry which is preliminary data.</text>
</comment>
<dbReference type="PROSITE" id="PS00141">
    <property type="entry name" value="ASP_PROTEASE"/>
    <property type="match status" value="1"/>
</dbReference>
<name>A0ABT9H8U4_9SPHN</name>
<protein>
    <submittedName>
        <fullName evidence="3">Retropepsin-like aspartic protease</fullName>
        <ecNumber evidence="3">3.4.23.-</ecNumber>
    </submittedName>
</protein>
<feature type="domain" description="Peptidase A2" evidence="2">
    <location>
        <begin position="40"/>
        <end position="75"/>
    </location>
</feature>
<dbReference type="PROSITE" id="PS50175">
    <property type="entry name" value="ASP_PROT_RETROV"/>
    <property type="match status" value="1"/>
</dbReference>